<dbReference type="Proteomes" id="UP000005798">
    <property type="component" value="Unassembled WGS sequence"/>
</dbReference>
<evidence type="ECO:0008006" key="3">
    <source>
        <dbReference type="Google" id="ProtNLM"/>
    </source>
</evidence>
<comment type="caution">
    <text evidence="1">The sequence shown here is derived from an EMBL/GenBank/DDBJ whole genome shotgun (WGS) entry which is preliminary data.</text>
</comment>
<reference evidence="1" key="1">
    <citation type="submission" date="2007-11" db="EMBL/GenBank/DDBJ databases">
        <authorList>
            <person name="Fulton L."/>
            <person name="Clifton S."/>
            <person name="Fulton B."/>
            <person name="Xu J."/>
            <person name="Minx P."/>
            <person name="Pepin K.H."/>
            <person name="Johnson M."/>
            <person name="Thiruvilangam P."/>
            <person name="Bhonagiri V."/>
            <person name="Nash W.E."/>
            <person name="Mardis E.R."/>
            <person name="Wilson R.K."/>
        </authorList>
    </citation>
    <scope>NUCLEOTIDE SEQUENCE [LARGE SCALE GENOMIC DNA]</scope>
    <source>
        <strain evidence="1">DSM 1402</strain>
    </source>
</reference>
<name>B0N6N6_9FIRM</name>
<evidence type="ECO:0000313" key="2">
    <source>
        <dbReference type="Proteomes" id="UP000005798"/>
    </source>
</evidence>
<gene>
    <name evidence="1" type="ORF">CLORAM_02261</name>
</gene>
<protein>
    <recommendedName>
        <fullName evidence="3">YCII-related domain-containing protein</fullName>
    </recommendedName>
</protein>
<dbReference type="HOGENOM" id="CLU_110355_6_1_9"/>
<dbReference type="EMBL" id="ABFX02000008">
    <property type="protein sequence ID" value="EDS17474.1"/>
    <property type="molecule type" value="Genomic_DNA"/>
</dbReference>
<keyword evidence="2" id="KW-1185">Reference proteome</keyword>
<sequence length="118" mass="13973">MTILNLNVIIYLKLLTLEEVKTMKYFLIEGIVTHPERMTNEMMQEHQKYTNLLMKAGKVLFSSLKSDMSSSITVIKSRNETEIQEFYKHEPLFNNNVLSYHISELQIHYHTSETANWF</sequence>
<organism evidence="1 2">
    <name type="scientific">Thomasclavelia ramosa DSM 1402</name>
    <dbReference type="NCBI Taxonomy" id="445974"/>
    <lineage>
        <taxon>Bacteria</taxon>
        <taxon>Bacillati</taxon>
        <taxon>Bacillota</taxon>
        <taxon>Erysipelotrichia</taxon>
        <taxon>Erysipelotrichales</taxon>
        <taxon>Coprobacillaceae</taxon>
        <taxon>Thomasclavelia</taxon>
    </lineage>
</organism>
<proteinExistence type="predicted"/>
<dbReference type="AlphaFoldDB" id="B0N6N6"/>
<evidence type="ECO:0000313" key="1">
    <source>
        <dbReference type="EMBL" id="EDS17474.1"/>
    </source>
</evidence>
<dbReference type="eggNOG" id="COG2350">
    <property type="taxonomic scope" value="Bacteria"/>
</dbReference>
<accession>B0N6N6</accession>
<reference evidence="1" key="2">
    <citation type="submission" date="2014-06" db="EMBL/GenBank/DDBJ databases">
        <title>Draft genome sequence of Clostridium ramosum(DSM 1402).</title>
        <authorList>
            <person name="Sudarsanam P."/>
            <person name="Ley R."/>
            <person name="Guruge J."/>
            <person name="Turnbaugh P.J."/>
            <person name="Mahowald M."/>
            <person name="Liep D."/>
            <person name="Gordon J."/>
        </authorList>
    </citation>
    <scope>NUCLEOTIDE SEQUENCE</scope>
    <source>
        <strain evidence="1">DSM 1402</strain>
    </source>
</reference>